<keyword evidence="1" id="KW-0677">Repeat</keyword>
<dbReference type="SUPFAM" id="SSF48452">
    <property type="entry name" value="TPR-like"/>
    <property type="match status" value="1"/>
</dbReference>
<dbReference type="AlphaFoldDB" id="A0AAW9RFJ4"/>
<dbReference type="EMBL" id="JAZHOG010000008">
    <property type="protein sequence ID" value="MEJ8568531.1"/>
    <property type="molecule type" value="Genomic_DNA"/>
</dbReference>
<protein>
    <recommendedName>
        <fullName evidence="8">Cytochrome C biogenesis protein</fullName>
    </recommendedName>
</protein>
<name>A0AAW9RFJ4_9GAMM</name>
<sequence length="341" mass="36558">MFWWLSAGLLLVAALATLWPLLAGTGAWRGAAVMLSLLLPTAALLLYVDVGNPEALDPGAREPAAITAQDMDDLTERLRSRLTESPEDLEGWVLLARTYKTLQRYDDALSALETARRLQPDHPVVMVEWVEARLFASGNPRITANMVMQMEQAVGAQPGLQKGYWLLGLAAAQRGDDQAAINWWEMLVGQVEPDSGVAQAVQAQIAEARSRLGEETATGADPIDAPEYAIEVSVSDTARSALASPDEAASLFIIVRAAGAAGGPPLGVRRIDTPELPLSIELSDADSMLPQRPISSVQNLEAQARWSRTGNPMAAPGDWQSATVPMTPGEPVQLVLDQPVE</sequence>
<feature type="repeat" description="TPR" evidence="3">
    <location>
        <begin position="89"/>
        <end position="122"/>
    </location>
</feature>
<feature type="domain" description="Cytochrome c-type biogenesis protein H Ig-like" evidence="4">
    <location>
        <begin position="230"/>
        <end position="337"/>
    </location>
</feature>
<feature type="domain" description="Cytochrome c-type biogenesis protein H TPR" evidence="5">
    <location>
        <begin position="64"/>
        <end position="195"/>
    </location>
</feature>
<dbReference type="PROSITE" id="PS50005">
    <property type="entry name" value="TPR"/>
    <property type="match status" value="1"/>
</dbReference>
<evidence type="ECO:0000256" key="2">
    <source>
        <dbReference type="ARBA" id="ARBA00022803"/>
    </source>
</evidence>
<dbReference type="InterPro" id="IPR011990">
    <property type="entry name" value="TPR-like_helical_dom_sf"/>
</dbReference>
<dbReference type="InterPro" id="IPR019734">
    <property type="entry name" value="TPR_rpt"/>
</dbReference>
<dbReference type="GO" id="GO:0005886">
    <property type="term" value="C:plasma membrane"/>
    <property type="evidence" value="ECO:0007669"/>
    <property type="project" value="TreeGrafter"/>
</dbReference>
<comment type="caution">
    <text evidence="6">The sequence shown here is derived from an EMBL/GenBank/DDBJ whole genome shotgun (WGS) entry which is preliminary data.</text>
</comment>
<dbReference type="PANTHER" id="PTHR47870">
    <property type="entry name" value="CYTOCHROME C-TYPE BIOGENESIS PROTEIN CCMH"/>
    <property type="match status" value="1"/>
</dbReference>
<keyword evidence="7" id="KW-1185">Reference proteome</keyword>
<evidence type="ECO:0000259" key="4">
    <source>
        <dbReference type="Pfam" id="PF23892"/>
    </source>
</evidence>
<evidence type="ECO:0008006" key="8">
    <source>
        <dbReference type="Google" id="ProtNLM"/>
    </source>
</evidence>
<dbReference type="Proteomes" id="UP001359886">
    <property type="component" value="Unassembled WGS sequence"/>
</dbReference>
<dbReference type="RefSeq" id="WP_354695853.1">
    <property type="nucleotide sequence ID" value="NZ_JAZHOG010000008.1"/>
</dbReference>
<dbReference type="Gene3D" id="1.25.40.10">
    <property type="entry name" value="Tetratricopeptide repeat domain"/>
    <property type="match status" value="1"/>
</dbReference>
<evidence type="ECO:0000256" key="1">
    <source>
        <dbReference type="ARBA" id="ARBA00022737"/>
    </source>
</evidence>
<dbReference type="InterPro" id="IPR051263">
    <property type="entry name" value="C-type_cytochrome_biogenesis"/>
</dbReference>
<dbReference type="PANTHER" id="PTHR47870:SF4">
    <property type="entry name" value="CYTOCHROME C-TYPE BIOGENESIS PROTEIN CYCH"/>
    <property type="match status" value="1"/>
</dbReference>
<dbReference type="Pfam" id="PF23914">
    <property type="entry name" value="TPR_CcmH_CycH"/>
    <property type="match status" value="1"/>
</dbReference>
<dbReference type="InterPro" id="IPR056413">
    <property type="entry name" value="TPR_CcmH_CycH"/>
</dbReference>
<evidence type="ECO:0000313" key="6">
    <source>
        <dbReference type="EMBL" id="MEJ8568531.1"/>
    </source>
</evidence>
<organism evidence="6 7">
    <name type="scientific">Elongatibacter sediminis</name>
    <dbReference type="NCBI Taxonomy" id="3119006"/>
    <lineage>
        <taxon>Bacteria</taxon>
        <taxon>Pseudomonadati</taxon>
        <taxon>Pseudomonadota</taxon>
        <taxon>Gammaproteobacteria</taxon>
        <taxon>Chromatiales</taxon>
        <taxon>Wenzhouxiangellaceae</taxon>
        <taxon>Elongatibacter</taxon>
    </lineage>
</organism>
<dbReference type="InterPro" id="IPR056412">
    <property type="entry name" value="Ig_CycH"/>
</dbReference>
<proteinExistence type="predicted"/>
<gene>
    <name evidence="6" type="ORF">V3330_12940</name>
</gene>
<keyword evidence="2 3" id="KW-0802">TPR repeat</keyword>
<evidence type="ECO:0000259" key="5">
    <source>
        <dbReference type="Pfam" id="PF23914"/>
    </source>
</evidence>
<dbReference type="Pfam" id="PF23892">
    <property type="entry name" value="Ig_CycH"/>
    <property type="match status" value="1"/>
</dbReference>
<evidence type="ECO:0000256" key="3">
    <source>
        <dbReference type="PROSITE-ProRule" id="PRU00339"/>
    </source>
</evidence>
<reference evidence="6 7" key="1">
    <citation type="submission" date="2024-02" db="EMBL/GenBank/DDBJ databases">
        <title>A novel Wenzhouxiangellaceae bacterium, isolated from coastal sediments.</title>
        <authorList>
            <person name="Du Z.-J."/>
            <person name="Ye Y.-Q."/>
            <person name="Zhang X.-Y."/>
        </authorList>
    </citation>
    <scope>NUCLEOTIDE SEQUENCE [LARGE SCALE GENOMIC DNA]</scope>
    <source>
        <strain evidence="6 7">CH-27</strain>
    </source>
</reference>
<accession>A0AAW9RFJ4</accession>
<evidence type="ECO:0000313" key="7">
    <source>
        <dbReference type="Proteomes" id="UP001359886"/>
    </source>
</evidence>